<dbReference type="Pfam" id="PF04783">
    <property type="entry name" value="DUF630"/>
    <property type="match status" value="1"/>
</dbReference>
<reference evidence="4" key="1">
    <citation type="submission" date="2018-10" db="EMBL/GenBank/DDBJ databases">
        <title>Population genomic analysis revealed the cold adaptation of white poplar.</title>
        <authorList>
            <person name="Liu Y.-J."/>
        </authorList>
    </citation>
    <scope>NUCLEOTIDE SEQUENCE [LARGE SCALE GENOMIC DNA]</scope>
    <source>
        <strain evidence="4">PAL-ZL1</strain>
    </source>
</reference>
<evidence type="ECO:0000256" key="1">
    <source>
        <dbReference type="SAM" id="MobiDB-lite"/>
    </source>
</evidence>
<evidence type="ECO:0008006" key="5">
    <source>
        <dbReference type="Google" id="ProtNLM"/>
    </source>
</evidence>
<feature type="compositionally biased region" description="Polar residues" evidence="1">
    <location>
        <begin position="63"/>
        <end position="72"/>
    </location>
</feature>
<dbReference type="AlphaFoldDB" id="A0A4V6A949"/>
<dbReference type="EMBL" id="RCHU01000504">
    <property type="protein sequence ID" value="TKS03176.1"/>
    <property type="molecule type" value="Genomic_DNA"/>
</dbReference>
<proteinExistence type="predicted"/>
<evidence type="ECO:0000259" key="2">
    <source>
        <dbReference type="Pfam" id="PF04782"/>
    </source>
</evidence>
<dbReference type="InterPro" id="IPR006868">
    <property type="entry name" value="DUF630"/>
</dbReference>
<feature type="domain" description="DUF630" evidence="3">
    <location>
        <begin position="1"/>
        <end position="58"/>
    </location>
</feature>
<name>A0A4V6A949_POPAL</name>
<accession>A0A4V6A949</accession>
<evidence type="ECO:0000313" key="4">
    <source>
        <dbReference type="EMBL" id="TKS03176.1"/>
    </source>
</evidence>
<feature type="domain" description="DUF632" evidence="2">
    <location>
        <begin position="244"/>
        <end position="413"/>
    </location>
</feature>
<dbReference type="PANTHER" id="PTHR21450">
    <property type="entry name" value="PROTEIN ALTERED PHOSPHATE STARVATION RESPONSE 1"/>
    <property type="match status" value="1"/>
</dbReference>
<feature type="region of interest" description="Disordered" evidence="1">
    <location>
        <begin position="63"/>
        <end position="102"/>
    </location>
</feature>
<dbReference type="InterPro" id="IPR006867">
    <property type="entry name" value="DUF632"/>
</dbReference>
<protein>
    <recommendedName>
        <fullName evidence="5">DUF632 domain-containing protein</fullName>
    </recommendedName>
</protein>
<sequence>MGCSPSRIDQLPAVSLCHDRCKFLEEALYQSYALADAHVAYMHSLKSLGPTLRRFFDQTLINDQSDSQSNGHPETVVKLSKPSSPDNCPSSSTNSETSHIDFPSDLEDEEFRDNKDFDSLHTIQQNQFNSYSYDHHVYNGYDYPAWKTPPPPASSSSAWDFLNFFETYERYELPAKDKEFVREIRGEDKSGKSREEDKRGVRLKAEKRNGVKQNKVDVVEEKKVESVKEESKDLGQQAKNQSVLEIMKEVEVLFDRAAESGNEVLKILDAGKFRYYSKNSVYKGVPSKTLQTVSPSFLEKNGSVHGGFGEDLGIFSVNLSSTLRKLCLWEKKLYDEVKAEEKLRIIHAKNCRQMNNLDEKGADANKVNSTRSLLRMLSTKIKVAIQVIDKISTTINKLRDEELWPLISNLIEKYLVASLLGIAGLQQLLRCSLALLLVCPVFSLCRLTSIRLKHRLLGMWKVMLECHRCQSQAVVEARSLDAIASNVKFSDACLEAAIQLKIELQNWNLCFSNWISAQRGYVKALNGWLLRCLPSEPEEMPDDVSPLSPGRIGAPPVFAFCNRWSLAMDRVSEMEVIYAMNGFFASVNQYGERHCVYVQQRLTTDKEMERKMKILEREGQRLQKMMQARGKVFQASTAMHQTIMINNSSIQLGLKQIFVAIERFSADTMHGYEELHVHIEHSRLSQENPAAP</sequence>
<feature type="region of interest" description="Disordered" evidence="1">
    <location>
        <begin position="186"/>
        <end position="207"/>
    </location>
</feature>
<dbReference type="STRING" id="43335.A0A4V6A949"/>
<comment type="caution">
    <text evidence="4">The sequence shown here is derived from an EMBL/GenBank/DDBJ whole genome shotgun (WGS) entry which is preliminary data.</text>
</comment>
<evidence type="ECO:0000259" key="3">
    <source>
        <dbReference type="Pfam" id="PF04783"/>
    </source>
</evidence>
<dbReference type="PANTHER" id="PTHR21450:SF19">
    <property type="entry name" value="F5M15.15"/>
    <property type="match status" value="1"/>
</dbReference>
<gene>
    <name evidence="4" type="ORF">D5086_0000151730</name>
</gene>
<organism evidence="4">
    <name type="scientific">Populus alba</name>
    <name type="common">White poplar</name>
    <dbReference type="NCBI Taxonomy" id="43335"/>
    <lineage>
        <taxon>Eukaryota</taxon>
        <taxon>Viridiplantae</taxon>
        <taxon>Streptophyta</taxon>
        <taxon>Embryophyta</taxon>
        <taxon>Tracheophyta</taxon>
        <taxon>Spermatophyta</taxon>
        <taxon>Magnoliopsida</taxon>
        <taxon>eudicotyledons</taxon>
        <taxon>Gunneridae</taxon>
        <taxon>Pentapetalae</taxon>
        <taxon>rosids</taxon>
        <taxon>fabids</taxon>
        <taxon>Malpighiales</taxon>
        <taxon>Salicaceae</taxon>
        <taxon>Saliceae</taxon>
        <taxon>Populus</taxon>
    </lineage>
</organism>
<feature type="compositionally biased region" description="Polar residues" evidence="1">
    <location>
        <begin position="81"/>
        <end position="97"/>
    </location>
</feature>
<dbReference type="Pfam" id="PF04782">
    <property type="entry name" value="DUF632"/>
    <property type="match status" value="2"/>
</dbReference>
<feature type="domain" description="DUF632" evidence="2">
    <location>
        <begin position="451"/>
        <end position="588"/>
    </location>
</feature>